<evidence type="ECO:0008006" key="6">
    <source>
        <dbReference type="Google" id="ProtNLM"/>
    </source>
</evidence>
<name>A0ABR1YAW5_9PEZI</name>
<accession>A0ABR1YAW5</accession>
<comment type="caution">
    <text evidence="4">The sequence shown here is derived from an EMBL/GenBank/DDBJ whole genome shotgun (WGS) entry which is preliminary data.</text>
</comment>
<feature type="compositionally biased region" description="Low complexity" evidence="1">
    <location>
        <begin position="238"/>
        <end position="272"/>
    </location>
</feature>
<feature type="chain" id="PRO_5046341797" description="GPI anchored protein" evidence="3">
    <location>
        <begin position="25"/>
        <end position="486"/>
    </location>
</feature>
<keyword evidence="2" id="KW-0472">Membrane</keyword>
<keyword evidence="2" id="KW-0812">Transmembrane</keyword>
<protein>
    <recommendedName>
        <fullName evidence="6">GPI anchored protein</fullName>
    </recommendedName>
</protein>
<evidence type="ECO:0000256" key="1">
    <source>
        <dbReference type="SAM" id="MobiDB-lite"/>
    </source>
</evidence>
<proteinExistence type="predicted"/>
<keyword evidence="2" id="KW-1133">Transmembrane helix</keyword>
<dbReference type="PANTHER" id="PTHR39599:SF2">
    <property type="entry name" value="ANCHORED PROTEIN, PUTATIVE (AFU_ORTHOLOGUE AFUA_1G09650)-RELATED"/>
    <property type="match status" value="1"/>
</dbReference>
<dbReference type="PANTHER" id="PTHR39599">
    <property type="entry name" value="GPI-ANCHORED PROTEIN (EUROFUNG)-RELATED-RELATED"/>
    <property type="match status" value="1"/>
</dbReference>
<gene>
    <name evidence="4" type="ORF">HDK90DRAFT_85712</name>
</gene>
<organism evidence="4 5">
    <name type="scientific">Phyllosticta capitalensis</name>
    <dbReference type="NCBI Taxonomy" id="121624"/>
    <lineage>
        <taxon>Eukaryota</taxon>
        <taxon>Fungi</taxon>
        <taxon>Dikarya</taxon>
        <taxon>Ascomycota</taxon>
        <taxon>Pezizomycotina</taxon>
        <taxon>Dothideomycetes</taxon>
        <taxon>Dothideomycetes incertae sedis</taxon>
        <taxon>Botryosphaeriales</taxon>
        <taxon>Phyllostictaceae</taxon>
        <taxon>Phyllosticta</taxon>
    </lineage>
</organism>
<sequence>MPSRLLSLPSCLLLVVASASLTEAEPEWPYNLPRHEKYWPEQEAIVKRDAAIKARMAVEVPHVVRKMSDDPGQKFYFDYWEFAGAGAIVDAASQVTLGDDEYVNATLLQPVLKHADYQSRHWNLPRFFPYGEHGAVQRRDFQCPTGTSACTSIDRADSCCGTGETCVIVQDTGNGDVGCCPDGSSCAGNVANCDTSAGYSSCPDSSNGGCCIPGYTCSGVGCVKAVISTTIITEKGTTKTSTVSNTATGQASRRTSSITTATSQTSSPAPTSKFTSTNAQGELTCSAGFQTCPASLGGGCCPTDRACGSADCPATSTNAASSTASAVAPFRPTSGSDESTGSLSATTGRSSESLNGCPTGFYVCSAFYQGGCCRVGRDCHSTSCPASASITVVDGNSVTIAGESGVSFASTTGNCANGWSSCPANQGGGCCPSGYGCGSSCTYTGPGTASASAVAKEAPSAAANAAVWGWIWIVAGLASGVAMIVL</sequence>
<evidence type="ECO:0000313" key="5">
    <source>
        <dbReference type="Proteomes" id="UP001492380"/>
    </source>
</evidence>
<dbReference type="EMBL" id="JBBWRZ010000012">
    <property type="protein sequence ID" value="KAK8224590.1"/>
    <property type="molecule type" value="Genomic_DNA"/>
</dbReference>
<feature type="region of interest" description="Disordered" evidence="1">
    <location>
        <begin position="238"/>
        <end position="275"/>
    </location>
</feature>
<feature type="compositionally biased region" description="Polar residues" evidence="1">
    <location>
        <begin position="333"/>
        <end position="352"/>
    </location>
</feature>
<feature type="transmembrane region" description="Helical" evidence="2">
    <location>
        <begin position="467"/>
        <end position="485"/>
    </location>
</feature>
<evidence type="ECO:0000256" key="3">
    <source>
        <dbReference type="SAM" id="SignalP"/>
    </source>
</evidence>
<keyword evidence="5" id="KW-1185">Reference proteome</keyword>
<feature type="signal peptide" evidence="3">
    <location>
        <begin position="1"/>
        <end position="24"/>
    </location>
</feature>
<keyword evidence="3" id="KW-0732">Signal</keyword>
<reference evidence="4 5" key="1">
    <citation type="submission" date="2024-04" db="EMBL/GenBank/DDBJ databases">
        <title>Phyllosticta paracitricarpa is synonymous to the EU quarantine fungus P. citricarpa based on phylogenomic analyses.</title>
        <authorList>
            <consortium name="Lawrence Berkeley National Laboratory"/>
            <person name="Van Ingen-Buijs V.A."/>
            <person name="Van Westerhoven A.C."/>
            <person name="Haridas S."/>
            <person name="Skiadas P."/>
            <person name="Martin F."/>
            <person name="Groenewald J.Z."/>
            <person name="Crous P.W."/>
            <person name="Seidl M.F."/>
        </authorList>
    </citation>
    <scope>NUCLEOTIDE SEQUENCE [LARGE SCALE GENOMIC DNA]</scope>
    <source>
        <strain evidence="4 5">CBS 123374</strain>
    </source>
</reference>
<feature type="region of interest" description="Disordered" evidence="1">
    <location>
        <begin position="323"/>
        <end position="352"/>
    </location>
</feature>
<dbReference type="Proteomes" id="UP001492380">
    <property type="component" value="Unassembled WGS sequence"/>
</dbReference>
<evidence type="ECO:0000256" key="2">
    <source>
        <dbReference type="SAM" id="Phobius"/>
    </source>
</evidence>
<evidence type="ECO:0000313" key="4">
    <source>
        <dbReference type="EMBL" id="KAK8224590.1"/>
    </source>
</evidence>